<reference evidence="1" key="2">
    <citation type="submission" date="2025-09" db="UniProtKB">
        <authorList>
            <consortium name="Ensembl"/>
        </authorList>
    </citation>
    <scope>IDENTIFICATION</scope>
</reference>
<evidence type="ECO:0000313" key="2">
    <source>
        <dbReference type="Proteomes" id="UP000261520"/>
    </source>
</evidence>
<evidence type="ECO:0000313" key="1">
    <source>
        <dbReference type="Ensembl" id="ENSPMGP00000022828.1"/>
    </source>
</evidence>
<name>A0A3B4B0C0_9GOBI</name>
<dbReference type="Proteomes" id="UP000261520">
    <property type="component" value="Unplaced"/>
</dbReference>
<reference evidence="1" key="1">
    <citation type="submission" date="2025-08" db="UniProtKB">
        <authorList>
            <consortium name="Ensembl"/>
        </authorList>
    </citation>
    <scope>IDENTIFICATION</scope>
</reference>
<dbReference type="Ensembl" id="ENSPMGT00000024316.1">
    <property type="protein sequence ID" value="ENSPMGP00000022828.1"/>
    <property type="gene ID" value="ENSPMGG00000018469.1"/>
</dbReference>
<sequence>MTIRLKSLTLTAEQK</sequence>
<organism evidence="1 2">
    <name type="scientific">Periophthalmus magnuspinnatus</name>
    <dbReference type="NCBI Taxonomy" id="409849"/>
    <lineage>
        <taxon>Eukaryota</taxon>
        <taxon>Metazoa</taxon>
        <taxon>Chordata</taxon>
        <taxon>Craniata</taxon>
        <taxon>Vertebrata</taxon>
        <taxon>Euteleostomi</taxon>
        <taxon>Actinopterygii</taxon>
        <taxon>Neopterygii</taxon>
        <taxon>Teleostei</taxon>
        <taxon>Neoteleostei</taxon>
        <taxon>Acanthomorphata</taxon>
        <taxon>Gobiaria</taxon>
        <taxon>Gobiiformes</taxon>
        <taxon>Gobioidei</taxon>
        <taxon>Gobiidae</taxon>
        <taxon>Oxudercinae</taxon>
        <taxon>Periophthalmus</taxon>
    </lineage>
</organism>
<protein>
    <submittedName>
        <fullName evidence="1">Uncharacterized protein</fullName>
    </submittedName>
</protein>
<accession>A0A3B4B0C0</accession>
<keyword evidence="2" id="KW-1185">Reference proteome</keyword>
<proteinExistence type="predicted"/>